<sequence length="219" mass="23759">MSTPLIEIENLRAAYDGQTVLHDVNLRVYAGDFLALTGPNGGGKTTLVRCILGLLKPVEGTLVFHSCRRPEGGKLRIGYLPQYSRIDRKFPITVEEVVLSGLGGSKPLFARFTKADREQAKAVMTRMGLDGLGDRAIGTLSGGQLQRTLLGRAIIADPEVLILDEPDTYMDSSSEARLYELLEELHHTCAIILVSHDAGAVRRLATSVVRVEGTVTSVC</sequence>
<keyword evidence="2" id="KW-0813">Transport</keyword>
<dbReference type="CDD" id="cd03235">
    <property type="entry name" value="ABC_Metallic_Cations"/>
    <property type="match status" value="1"/>
</dbReference>
<reference evidence="6" key="1">
    <citation type="journal article" date="2021" name="PeerJ">
        <title>Extensive microbial diversity within the chicken gut microbiome revealed by metagenomics and culture.</title>
        <authorList>
            <person name="Gilroy R."/>
            <person name="Ravi A."/>
            <person name="Getino M."/>
            <person name="Pursley I."/>
            <person name="Horton D.L."/>
            <person name="Alikhan N.F."/>
            <person name="Baker D."/>
            <person name="Gharbi K."/>
            <person name="Hall N."/>
            <person name="Watson M."/>
            <person name="Adriaenssens E.M."/>
            <person name="Foster-Nyarko E."/>
            <person name="Jarju S."/>
            <person name="Secka A."/>
            <person name="Antonio M."/>
            <person name="Oren A."/>
            <person name="Chaudhuri R.R."/>
            <person name="La Ragione R."/>
            <person name="Hildebrand F."/>
            <person name="Pallen M.J."/>
        </authorList>
    </citation>
    <scope>NUCLEOTIDE SEQUENCE</scope>
    <source>
        <strain evidence="6">ChiHjej9B8-1298</strain>
    </source>
</reference>
<name>A0A9D2J137_9BACE</name>
<proteinExistence type="inferred from homology"/>
<organism evidence="6 7">
    <name type="scientific">Candidatus Bacteroides merdigallinarum</name>
    <dbReference type="NCBI Taxonomy" id="2838473"/>
    <lineage>
        <taxon>Bacteria</taxon>
        <taxon>Pseudomonadati</taxon>
        <taxon>Bacteroidota</taxon>
        <taxon>Bacteroidia</taxon>
        <taxon>Bacteroidales</taxon>
        <taxon>Bacteroidaceae</taxon>
        <taxon>Bacteroides</taxon>
    </lineage>
</organism>
<dbReference type="SMART" id="SM00382">
    <property type="entry name" value="AAA"/>
    <property type="match status" value="1"/>
</dbReference>
<keyword evidence="3" id="KW-0547">Nucleotide-binding</keyword>
<dbReference type="PANTHER" id="PTHR42734">
    <property type="entry name" value="METAL TRANSPORT SYSTEM ATP-BINDING PROTEIN TM_0124-RELATED"/>
    <property type="match status" value="1"/>
</dbReference>
<dbReference type="InterPro" id="IPR003593">
    <property type="entry name" value="AAA+_ATPase"/>
</dbReference>
<evidence type="ECO:0000256" key="3">
    <source>
        <dbReference type="ARBA" id="ARBA00022741"/>
    </source>
</evidence>
<gene>
    <name evidence="6" type="ORF">H9814_02275</name>
</gene>
<reference evidence="6" key="2">
    <citation type="submission" date="2021-04" db="EMBL/GenBank/DDBJ databases">
        <authorList>
            <person name="Gilroy R."/>
        </authorList>
    </citation>
    <scope>NUCLEOTIDE SEQUENCE</scope>
    <source>
        <strain evidence="6">ChiHjej9B8-1298</strain>
    </source>
</reference>
<feature type="domain" description="ABC transporter" evidence="5">
    <location>
        <begin position="6"/>
        <end position="218"/>
    </location>
</feature>
<dbReference type="InterPro" id="IPR003439">
    <property type="entry name" value="ABC_transporter-like_ATP-bd"/>
</dbReference>
<evidence type="ECO:0000259" key="5">
    <source>
        <dbReference type="PROSITE" id="PS50893"/>
    </source>
</evidence>
<dbReference type="InterPro" id="IPR050153">
    <property type="entry name" value="Metal_Ion_Import_ABC"/>
</dbReference>
<dbReference type="InterPro" id="IPR027417">
    <property type="entry name" value="P-loop_NTPase"/>
</dbReference>
<evidence type="ECO:0000313" key="6">
    <source>
        <dbReference type="EMBL" id="HIZ32362.1"/>
    </source>
</evidence>
<dbReference type="GO" id="GO:0005524">
    <property type="term" value="F:ATP binding"/>
    <property type="evidence" value="ECO:0007669"/>
    <property type="project" value="UniProtKB-KW"/>
</dbReference>
<evidence type="ECO:0000256" key="2">
    <source>
        <dbReference type="ARBA" id="ARBA00022448"/>
    </source>
</evidence>
<evidence type="ECO:0000256" key="4">
    <source>
        <dbReference type="ARBA" id="ARBA00022840"/>
    </source>
</evidence>
<dbReference type="AlphaFoldDB" id="A0A9D2J137"/>
<dbReference type="PROSITE" id="PS50893">
    <property type="entry name" value="ABC_TRANSPORTER_2"/>
    <property type="match status" value="1"/>
</dbReference>
<protein>
    <submittedName>
        <fullName evidence="6">Metal ABC transporter ATP-binding protein</fullName>
    </submittedName>
</protein>
<dbReference type="PANTHER" id="PTHR42734:SF17">
    <property type="entry name" value="METAL TRANSPORT SYSTEM ATP-BINDING PROTEIN TM_0124-RELATED"/>
    <property type="match status" value="1"/>
</dbReference>
<accession>A0A9D2J137</accession>
<comment type="caution">
    <text evidence="6">The sequence shown here is derived from an EMBL/GenBank/DDBJ whole genome shotgun (WGS) entry which is preliminary data.</text>
</comment>
<dbReference type="Proteomes" id="UP000824028">
    <property type="component" value="Unassembled WGS sequence"/>
</dbReference>
<dbReference type="Pfam" id="PF00005">
    <property type="entry name" value="ABC_tran"/>
    <property type="match status" value="1"/>
</dbReference>
<dbReference type="SUPFAM" id="SSF52540">
    <property type="entry name" value="P-loop containing nucleoside triphosphate hydrolases"/>
    <property type="match status" value="1"/>
</dbReference>
<evidence type="ECO:0000256" key="1">
    <source>
        <dbReference type="ARBA" id="ARBA00005417"/>
    </source>
</evidence>
<keyword evidence="4 6" id="KW-0067">ATP-binding</keyword>
<dbReference type="Gene3D" id="3.40.50.300">
    <property type="entry name" value="P-loop containing nucleotide triphosphate hydrolases"/>
    <property type="match status" value="1"/>
</dbReference>
<dbReference type="EMBL" id="DXBX01000019">
    <property type="protein sequence ID" value="HIZ32362.1"/>
    <property type="molecule type" value="Genomic_DNA"/>
</dbReference>
<dbReference type="GO" id="GO:0016887">
    <property type="term" value="F:ATP hydrolysis activity"/>
    <property type="evidence" value="ECO:0007669"/>
    <property type="project" value="InterPro"/>
</dbReference>
<comment type="similarity">
    <text evidence="1">Belongs to the ABC transporter superfamily.</text>
</comment>
<evidence type="ECO:0000313" key="7">
    <source>
        <dbReference type="Proteomes" id="UP000824028"/>
    </source>
</evidence>